<sequence>MLSTIFTLGISAWPSLSYALRHVHRPLVVSTVRRLKRAGRADPNRHDTTADSRGAGAATGALVPDEPSEPS</sequence>
<organism evidence="2 3">
    <name type="scientific">Variovorax humicola</name>
    <dbReference type="NCBI Taxonomy" id="1769758"/>
    <lineage>
        <taxon>Bacteria</taxon>
        <taxon>Pseudomonadati</taxon>
        <taxon>Pseudomonadota</taxon>
        <taxon>Betaproteobacteria</taxon>
        <taxon>Burkholderiales</taxon>
        <taxon>Comamonadaceae</taxon>
        <taxon>Variovorax</taxon>
    </lineage>
</organism>
<evidence type="ECO:0000313" key="2">
    <source>
        <dbReference type="EMBL" id="MEJ8821219.1"/>
    </source>
</evidence>
<evidence type="ECO:0000256" key="1">
    <source>
        <dbReference type="SAM" id="MobiDB-lite"/>
    </source>
</evidence>
<dbReference type="EMBL" id="JBBKZV010000002">
    <property type="protein sequence ID" value="MEJ8821219.1"/>
    <property type="molecule type" value="Genomic_DNA"/>
</dbReference>
<comment type="caution">
    <text evidence="2">The sequence shown here is derived from an EMBL/GenBank/DDBJ whole genome shotgun (WGS) entry which is preliminary data.</text>
</comment>
<keyword evidence="3" id="KW-1185">Reference proteome</keyword>
<dbReference type="Proteomes" id="UP001363010">
    <property type="component" value="Unassembled WGS sequence"/>
</dbReference>
<feature type="region of interest" description="Disordered" evidence="1">
    <location>
        <begin position="35"/>
        <end position="71"/>
    </location>
</feature>
<name>A0ABU8VTT8_9BURK</name>
<proteinExistence type="predicted"/>
<evidence type="ECO:0000313" key="3">
    <source>
        <dbReference type="Proteomes" id="UP001363010"/>
    </source>
</evidence>
<feature type="compositionally biased region" description="Basic and acidic residues" evidence="1">
    <location>
        <begin position="39"/>
        <end position="50"/>
    </location>
</feature>
<gene>
    <name evidence="2" type="ORF">WKW80_04095</name>
</gene>
<reference evidence="2 3" key="1">
    <citation type="submission" date="2024-03" db="EMBL/GenBank/DDBJ databases">
        <title>Novel species of the genus Variovorax.</title>
        <authorList>
            <person name="Liu Q."/>
            <person name="Xin Y.-H."/>
        </authorList>
    </citation>
    <scope>NUCLEOTIDE SEQUENCE [LARGE SCALE GENOMIC DNA]</scope>
    <source>
        <strain evidence="2 3">KACC 18501</strain>
    </source>
</reference>
<protein>
    <submittedName>
        <fullName evidence="2">Uncharacterized protein</fullName>
    </submittedName>
</protein>
<dbReference type="RefSeq" id="WP_340362278.1">
    <property type="nucleotide sequence ID" value="NZ_JBBKZV010000002.1"/>
</dbReference>
<accession>A0ABU8VTT8</accession>